<evidence type="ECO:0000313" key="5">
    <source>
        <dbReference type="EMBL" id="KUO96249.1"/>
    </source>
</evidence>
<dbReference type="SUPFAM" id="SSF116734">
    <property type="entry name" value="DNA methylase specificity domain"/>
    <property type="match status" value="1"/>
</dbReference>
<accession>A0A101XRK5</accession>
<keyword evidence="2" id="KW-0680">Restriction system</keyword>
<dbReference type="Gene3D" id="3.90.220.20">
    <property type="entry name" value="DNA methylase specificity domains"/>
    <property type="match status" value="1"/>
</dbReference>
<dbReference type="CDD" id="cd17287">
    <property type="entry name" value="RMtype1_S_EcoN10ORF171P_TRD2-CR2_like"/>
    <property type="match status" value="1"/>
</dbReference>
<keyword evidence="6" id="KW-1185">Reference proteome</keyword>
<evidence type="ECO:0000256" key="1">
    <source>
        <dbReference type="ARBA" id="ARBA00010923"/>
    </source>
</evidence>
<dbReference type="Proteomes" id="UP000053557">
    <property type="component" value="Unassembled WGS sequence"/>
</dbReference>
<sequence length="219" mass="24763">MCWQNNHSKPEGNFPTVLIRDICRMGSGGTPSRKVNSYYKGGHIPWVKTSEVVNNEIFDTEEKITELGLKQSSAKLYPVGSLIVAMYGQGATRGRTAKLGVQAATNQACCVLFDFKPIVNSDYLWLYLMSEYENLRQLASGNNQPNLNAEMIASYSVPLPPLELQYELVKQAMEMRQKIEHRKREVDELRFRITSEIEAAIMGENDFCAMYSSLSSEVF</sequence>
<name>A0A101XRK5_9BACL</name>
<feature type="domain" description="Type I restriction modification DNA specificity" evidence="4">
    <location>
        <begin position="16"/>
        <end position="170"/>
    </location>
</feature>
<dbReference type="AlphaFoldDB" id="A0A101XRK5"/>
<dbReference type="OrthoDB" id="9811611at2"/>
<evidence type="ECO:0000313" key="6">
    <source>
        <dbReference type="Proteomes" id="UP000053557"/>
    </source>
</evidence>
<evidence type="ECO:0000256" key="2">
    <source>
        <dbReference type="ARBA" id="ARBA00022747"/>
    </source>
</evidence>
<organism evidence="5 6">
    <name type="scientific">Ferroacidibacillus organovorans</name>
    <dbReference type="NCBI Taxonomy" id="1765683"/>
    <lineage>
        <taxon>Bacteria</taxon>
        <taxon>Bacillati</taxon>
        <taxon>Bacillota</taxon>
        <taxon>Bacilli</taxon>
        <taxon>Bacillales</taxon>
        <taxon>Alicyclobacillaceae</taxon>
        <taxon>Ferroacidibacillus</taxon>
    </lineage>
</organism>
<gene>
    <name evidence="5" type="ORF">ATW55_03240</name>
</gene>
<protein>
    <recommendedName>
        <fullName evidence="4">Type I restriction modification DNA specificity domain-containing protein</fullName>
    </recommendedName>
</protein>
<dbReference type="GO" id="GO:0009307">
    <property type="term" value="P:DNA restriction-modification system"/>
    <property type="evidence" value="ECO:0007669"/>
    <property type="project" value="UniProtKB-KW"/>
</dbReference>
<dbReference type="InterPro" id="IPR044946">
    <property type="entry name" value="Restrct_endonuc_typeI_TRD_sf"/>
</dbReference>
<dbReference type="InterPro" id="IPR000055">
    <property type="entry name" value="Restrct_endonuc_typeI_TRD"/>
</dbReference>
<dbReference type="Pfam" id="PF01420">
    <property type="entry name" value="Methylase_S"/>
    <property type="match status" value="1"/>
</dbReference>
<dbReference type="GO" id="GO:0003677">
    <property type="term" value="F:DNA binding"/>
    <property type="evidence" value="ECO:0007669"/>
    <property type="project" value="UniProtKB-KW"/>
</dbReference>
<dbReference type="EMBL" id="LPVJ01000019">
    <property type="protein sequence ID" value="KUO96249.1"/>
    <property type="molecule type" value="Genomic_DNA"/>
</dbReference>
<keyword evidence="3" id="KW-0238">DNA-binding</keyword>
<comment type="similarity">
    <text evidence="1">Belongs to the type-I restriction system S methylase family.</text>
</comment>
<reference evidence="5 6" key="1">
    <citation type="submission" date="2015-12" db="EMBL/GenBank/DDBJ databases">
        <title>Draft genome sequence of Acidibacillus ferrooxidans ITV001, isolated from a chalcopyrite acid mine drainage site in Brazil.</title>
        <authorList>
            <person name="Dall'Agnol H."/>
            <person name="Nancucheo I."/>
            <person name="Johnson B."/>
            <person name="Oliveira R."/>
            <person name="Leite L."/>
            <person name="Pylro V."/>
            <person name="Nunes G.L."/>
            <person name="Tzotzos G."/>
            <person name="Fernandes G.R."/>
            <person name="Dutra J."/>
            <person name="Orellana S.C."/>
            <person name="Oliveira G."/>
        </authorList>
    </citation>
    <scope>NUCLEOTIDE SEQUENCE [LARGE SCALE GENOMIC DNA]</scope>
    <source>
        <strain evidence="6">ITV01</strain>
    </source>
</reference>
<dbReference type="RefSeq" id="WP_082685590.1">
    <property type="nucleotide sequence ID" value="NZ_LPVJ01000019.1"/>
</dbReference>
<proteinExistence type="inferred from homology"/>
<evidence type="ECO:0000256" key="3">
    <source>
        <dbReference type="ARBA" id="ARBA00023125"/>
    </source>
</evidence>
<dbReference type="InterPro" id="IPR052021">
    <property type="entry name" value="Type-I_RS_S_subunit"/>
</dbReference>
<comment type="caution">
    <text evidence="5">The sequence shown here is derived from an EMBL/GenBank/DDBJ whole genome shotgun (WGS) entry which is preliminary data.</text>
</comment>
<evidence type="ECO:0000259" key="4">
    <source>
        <dbReference type="Pfam" id="PF01420"/>
    </source>
</evidence>
<dbReference type="PANTHER" id="PTHR30408:SF12">
    <property type="entry name" value="TYPE I RESTRICTION ENZYME MJAVIII SPECIFICITY SUBUNIT"/>
    <property type="match status" value="1"/>
</dbReference>
<dbReference type="PANTHER" id="PTHR30408">
    <property type="entry name" value="TYPE-1 RESTRICTION ENZYME ECOKI SPECIFICITY PROTEIN"/>
    <property type="match status" value="1"/>
</dbReference>